<dbReference type="InterPro" id="IPR051259">
    <property type="entry name" value="rRNA_Methyltransferase"/>
</dbReference>
<dbReference type="PANTHER" id="PTHR43191">
    <property type="entry name" value="RRNA METHYLTRANSFERASE 3"/>
    <property type="match status" value="1"/>
</dbReference>
<dbReference type="InterPro" id="IPR029028">
    <property type="entry name" value="Alpha/beta_knot_MTases"/>
</dbReference>
<evidence type="ECO:0000313" key="7">
    <source>
        <dbReference type="Proteomes" id="UP000078368"/>
    </source>
</evidence>
<organism evidence="6 7">
    <name type="scientific">Peptidiphaga gingivicola</name>
    <dbReference type="NCBI Taxonomy" id="2741497"/>
    <lineage>
        <taxon>Bacteria</taxon>
        <taxon>Bacillati</taxon>
        <taxon>Actinomycetota</taxon>
        <taxon>Actinomycetes</taxon>
        <taxon>Actinomycetales</taxon>
        <taxon>Actinomycetaceae</taxon>
        <taxon>Peptidiphaga</taxon>
    </lineage>
</organism>
<dbReference type="SMART" id="SM00967">
    <property type="entry name" value="SpoU_sub_bind"/>
    <property type="match status" value="1"/>
</dbReference>
<dbReference type="GO" id="GO:0008173">
    <property type="term" value="F:RNA methyltransferase activity"/>
    <property type="evidence" value="ECO:0007669"/>
    <property type="project" value="InterPro"/>
</dbReference>
<dbReference type="Gene3D" id="3.40.1280.10">
    <property type="match status" value="1"/>
</dbReference>
<dbReference type="STRING" id="1823756.A4H34_06975"/>
<evidence type="ECO:0000256" key="1">
    <source>
        <dbReference type="ARBA" id="ARBA00007228"/>
    </source>
</evidence>
<dbReference type="GO" id="GO:0006396">
    <property type="term" value="P:RNA processing"/>
    <property type="evidence" value="ECO:0007669"/>
    <property type="project" value="InterPro"/>
</dbReference>
<comment type="caution">
    <text evidence="6">The sequence shown here is derived from an EMBL/GenBank/DDBJ whole genome shotgun (WGS) entry which is preliminary data.</text>
</comment>
<dbReference type="InterPro" id="IPR001537">
    <property type="entry name" value="SpoU_MeTrfase"/>
</dbReference>
<dbReference type="EMBL" id="LVZK01000001">
    <property type="protein sequence ID" value="OAP86845.1"/>
    <property type="molecule type" value="Genomic_DNA"/>
</dbReference>
<evidence type="ECO:0000256" key="3">
    <source>
        <dbReference type="ARBA" id="ARBA00022679"/>
    </source>
</evidence>
<dbReference type="GO" id="GO:0003723">
    <property type="term" value="F:RNA binding"/>
    <property type="evidence" value="ECO:0007669"/>
    <property type="project" value="InterPro"/>
</dbReference>
<evidence type="ECO:0000259" key="5">
    <source>
        <dbReference type="SMART" id="SM00967"/>
    </source>
</evidence>
<dbReference type="Proteomes" id="UP000078368">
    <property type="component" value="Unassembled WGS sequence"/>
</dbReference>
<feature type="compositionally biased region" description="Basic residues" evidence="4">
    <location>
        <begin position="17"/>
        <end position="28"/>
    </location>
</feature>
<dbReference type="GO" id="GO:0005737">
    <property type="term" value="C:cytoplasm"/>
    <property type="evidence" value="ECO:0007669"/>
    <property type="project" value="UniProtKB-ARBA"/>
</dbReference>
<dbReference type="SUPFAM" id="SSF55315">
    <property type="entry name" value="L30e-like"/>
    <property type="match status" value="1"/>
</dbReference>
<dbReference type="SUPFAM" id="SSF75217">
    <property type="entry name" value="alpha/beta knot"/>
    <property type="match status" value="1"/>
</dbReference>
<feature type="region of interest" description="Disordered" evidence="4">
    <location>
        <begin position="1"/>
        <end position="33"/>
    </location>
</feature>
<evidence type="ECO:0000256" key="2">
    <source>
        <dbReference type="ARBA" id="ARBA00022603"/>
    </source>
</evidence>
<name>A0A179B643_9ACTO</name>
<comment type="similarity">
    <text evidence="1">Belongs to the class IV-like SAM-binding methyltransferase superfamily. RNA methyltransferase TrmH family.</text>
</comment>
<sequence length="281" mass="29495">MKLRTKEATRSQLQRAQRLHRREQRSRHGQTLVQGPQAVRELLACASGLARDLYVTEEAIERHGDVAELASAAGVWTHVLAAQDMRDLSADAQGVVAVISTPEAPGLNSLLGEASLVVATLDIADPGNLGTIIRTADAAGADAVAVGKASAELYSPKVMRSAAGSHFHVPCVAGVEASELAARAREAGLQVLTAEGTGEWELPVLIREAAEARILGAAPSGPDLRRRTLWFVGNEARGFAGCDFDVDARVAVPLYGKAESLNVSTALAVCAYASAMAQRAD</sequence>
<dbReference type="Pfam" id="PF00588">
    <property type="entry name" value="SpoU_methylase"/>
    <property type="match status" value="1"/>
</dbReference>
<dbReference type="InterPro" id="IPR029064">
    <property type="entry name" value="Ribosomal_eL30-like_sf"/>
</dbReference>
<keyword evidence="2" id="KW-0489">Methyltransferase</keyword>
<dbReference type="GO" id="GO:0032259">
    <property type="term" value="P:methylation"/>
    <property type="evidence" value="ECO:0007669"/>
    <property type="project" value="UniProtKB-KW"/>
</dbReference>
<reference evidence="6 7" key="1">
    <citation type="submission" date="2016-04" db="EMBL/GenBank/DDBJ databases">
        <title>Peptidophaga gingivicola gen. nov., sp. nov., isolated from human subgingival plaque.</title>
        <authorList>
            <person name="Beall C.J."/>
            <person name="Mokrzan E.M."/>
            <person name="Griffen A.L."/>
            <person name="Leys E.J."/>
        </authorList>
    </citation>
    <scope>NUCLEOTIDE SEQUENCE [LARGE SCALE GENOMIC DNA]</scope>
    <source>
        <strain evidence="6 7">BA112</strain>
    </source>
</reference>
<dbReference type="Gene3D" id="3.30.1330.30">
    <property type="match status" value="1"/>
</dbReference>
<dbReference type="InterPro" id="IPR013123">
    <property type="entry name" value="SpoU_subst-bd"/>
</dbReference>
<evidence type="ECO:0000256" key="4">
    <source>
        <dbReference type="SAM" id="MobiDB-lite"/>
    </source>
</evidence>
<dbReference type="PANTHER" id="PTHR43191:SF2">
    <property type="entry name" value="RRNA METHYLTRANSFERASE 3, MITOCHONDRIAL"/>
    <property type="match status" value="1"/>
</dbReference>
<keyword evidence="7" id="KW-1185">Reference proteome</keyword>
<dbReference type="OrthoDB" id="9794400at2"/>
<evidence type="ECO:0000313" key="6">
    <source>
        <dbReference type="EMBL" id="OAP86845.1"/>
    </source>
</evidence>
<dbReference type="CDD" id="cd18095">
    <property type="entry name" value="SpoU-like_rRNA-MTase"/>
    <property type="match status" value="1"/>
</dbReference>
<accession>A0A179B643</accession>
<proteinExistence type="inferred from homology"/>
<dbReference type="InterPro" id="IPR029026">
    <property type="entry name" value="tRNA_m1G_MTases_N"/>
</dbReference>
<protein>
    <recommendedName>
        <fullName evidence="5">RNA 2-O ribose methyltransferase substrate binding domain-containing protein</fullName>
    </recommendedName>
</protein>
<gene>
    <name evidence="6" type="ORF">A4H34_06975</name>
</gene>
<dbReference type="RefSeq" id="WP_064231492.1">
    <property type="nucleotide sequence ID" value="NZ_LVZK01000001.1"/>
</dbReference>
<feature type="domain" description="RNA 2-O ribose methyltransferase substrate binding" evidence="5">
    <location>
        <begin position="32"/>
        <end position="105"/>
    </location>
</feature>
<dbReference type="AlphaFoldDB" id="A0A179B643"/>
<keyword evidence="3" id="KW-0808">Transferase</keyword>